<dbReference type="PANTHER" id="PTHR13152:SF0">
    <property type="entry name" value="GENERAL TRANSCRIPTION FACTOR IIH SUBUNIT 4"/>
    <property type="match status" value="1"/>
</dbReference>
<evidence type="ECO:0000313" key="2">
    <source>
        <dbReference type="EMBL" id="KAK8387537.1"/>
    </source>
</evidence>
<protein>
    <recommendedName>
        <fullName evidence="1">General transcription factor IIH subunit 4</fullName>
    </recommendedName>
</protein>
<dbReference type="GO" id="GO:0003690">
    <property type="term" value="F:double-stranded DNA binding"/>
    <property type="evidence" value="ECO:0007669"/>
    <property type="project" value="TreeGrafter"/>
</dbReference>
<keyword evidence="1" id="KW-0804">Transcription</keyword>
<dbReference type="GO" id="GO:0001671">
    <property type="term" value="F:ATPase activator activity"/>
    <property type="evidence" value="ECO:0007669"/>
    <property type="project" value="InterPro"/>
</dbReference>
<dbReference type="Pfam" id="PF03849">
    <property type="entry name" value="Tfb2"/>
    <property type="match status" value="1"/>
</dbReference>
<organism evidence="2 3">
    <name type="scientific">Scylla paramamosain</name>
    <name type="common">Mud crab</name>
    <dbReference type="NCBI Taxonomy" id="85552"/>
    <lineage>
        <taxon>Eukaryota</taxon>
        <taxon>Metazoa</taxon>
        <taxon>Ecdysozoa</taxon>
        <taxon>Arthropoda</taxon>
        <taxon>Crustacea</taxon>
        <taxon>Multicrustacea</taxon>
        <taxon>Malacostraca</taxon>
        <taxon>Eumalacostraca</taxon>
        <taxon>Eucarida</taxon>
        <taxon>Decapoda</taxon>
        <taxon>Pleocyemata</taxon>
        <taxon>Brachyura</taxon>
        <taxon>Eubrachyura</taxon>
        <taxon>Portunoidea</taxon>
        <taxon>Portunidae</taxon>
        <taxon>Portuninae</taxon>
        <taxon>Scylla</taxon>
    </lineage>
</organism>
<dbReference type="PANTHER" id="PTHR13152">
    <property type="entry name" value="TFIIH, POLYPEPTIDE 4"/>
    <property type="match status" value="1"/>
</dbReference>
<dbReference type="GO" id="GO:0006289">
    <property type="term" value="P:nucleotide-excision repair"/>
    <property type="evidence" value="ECO:0007669"/>
    <property type="project" value="InterPro"/>
</dbReference>
<keyword evidence="1" id="KW-0234">DNA repair</keyword>
<dbReference type="GO" id="GO:0000439">
    <property type="term" value="C:transcription factor TFIIH core complex"/>
    <property type="evidence" value="ECO:0007669"/>
    <property type="project" value="InterPro"/>
</dbReference>
<keyword evidence="1" id="KW-0227">DNA damage</keyword>
<dbReference type="GO" id="GO:0005675">
    <property type="term" value="C:transcription factor TFIIH holo complex"/>
    <property type="evidence" value="ECO:0007669"/>
    <property type="project" value="TreeGrafter"/>
</dbReference>
<keyword evidence="3" id="KW-1185">Reference proteome</keyword>
<keyword evidence="1" id="KW-0805">Transcription regulation</keyword>
<proteinExistence type="inferred from homology"/>
<dbReference type="EMBL" id="JARAKH010000030">
    <property type="protein sequence ID" value="KAK8387537.1"/>
    <property type="molecule type" value="Genomic_DNA"/>
</dbReference>
<accession>A0AAW0TJ15</accession>
<gene>
    <name evidence="2" type="ORF">O3P69_018223</name>
</gene>
<keyword evidence="1" id="KW-0539">Nucleus</keyword>
<name>A0AAW0TJ15_SCYPA</name>
<evidence type="ECO:0000256" key="1">
    <source>
        <dbReference type="RuleBase" id="RU364024"/>
    </source>
</evidence>
<dbReference type="Proteomes" id="UP001487740">
    <property type="component" value="Unassembled WGS sequence"/>
</dbReference>
<reference evidence="2 3" key="1">
    <citation type="submission" date="2023-03" db="EMBL/GenBank/DDBJ databases">
        <title>High-quality genome of Scylla paramamosain provides insights in environmental adaptation.</title>
        <authorList>
            <person name="Zhang L."/>
        </authorList>
    </citation>
    <scope>NUCLEOTIDE SEQUENCE [LARGE SCALE GENOMIC DNA]</scope>
    <source>
        <strain evidence="2">LZ_2023a</strain>
        <tissue evidence="2">Muscle</tissue>
    </source>
</reference>
<sequence>MYGPQTLTCKNLQEYLKSLSRDILDRLYNHPATCLAVFRELPALSRQFILRLLFVNKPVAQVLLASWIPQHDAGRDVGDIAAEHRQGTQVLLDMCIWQEVKDQQGNMAIRLSSTFRENLKVAILGGGRPWTMSATLDSDPHQRNVEFLDKYAMDRWESVLQFLVQPGRGQKAISRDAMRTLLHAGLIESSGESDNMQITSAGFQFLLLDTASQVWFFILKYLETVTERGMSLVACLTFLFKLSFSTLGKDYSMEGMDNELLTFLQHLREFGLVYLRKRSSGRFYPTRLALNITAGQNKVCCSLLELLFEIPILVLWDECLSFRDHLQ</sequence>
<dbReference type="InterPro" id="IPR004598">
    <property type="entry name" value="TFIIH_p52/Tfb2"/>
</dbReference>
<evidence type="ECO:0000313" key="3">
    <source>
        <dbReference type="Proteomes" id="UP001487740"/>
    </source>
</evidence>
<comment type="function">
    <text evidence="1">Component of the general transcription and DNA repair factor IIH (TFIIH) core complex which is involved in general and transcription-coupled nucleotide excision repair (NER) of damaged DNA.</text>
</comment>
<comment type="similarity">
    <text evidence="1">Belongs to the TFB2 family.</text>
</comment>
<comment type="subcellular location">
    <subcellularLocation>
        <location evidence="1">Nucleus</location>
    </subcellularLocation>
</comment>
<dbReference type="AlphaFoldDB" id="A0AAW0TJ15"/>
<comment type="caution">
    <text evidence="2">The sequence shown here is derived from an EMBL/GenBank/DDBJ whole genome shotgun (WGS) entry which is preliminary data.</text>
</comment>